<sequence>MQPLTFDSHDLGQTEEFLSRAYARMRIEADVDSPRTKISRQVMGAVSVDRVRLEFGMSYDVHPLGKVCLCLVESGHIAQQVAGCEEEVLGPGDVVSLAPPDRPYSGEVRDSAYTIVMFGDALLQEVAGARPGRRPEPVRLLGHRPVSAAAGRHLQRTIAYLRDDVLADPGLAGEPLVVSTAGQLLAASVLTALPSNAAAEATGTDRRDAHPRTLRRALDYIEENAGTPIGVDDIATAARVTPRALQYAFRRHLDTTPLGYLRQARLARAHAELEAGDPAATTVAVIAARWGFFHPGRFALAYKAAYGRPPGGTLRSSAGPVSLPGQQRKETFARRADRARPQGQE</sequence>
<accession>A0A9X2GJ67</accession>
<dbReference type="GO" id="GO:0003700">
    <property type="term" value="F:DNA-binding transcription factor activity"/>
    <property type="evidence" value="ECO:0007669"/>
    <property type="project" value="InterPro"/>
</dbReference>
<proteinExistence type="predicted"/>
<dbReference type="PANTHER" id="PTHR46796">
    <property type="entry name" value="HTH-TYPE TRANSCRIPTIONAL ACTIVATOR RHAS-RELATED"/>
    <property type="match status" value="1"/>
</dbReference>
<dbReference type="SUPFAM" id="SSF46689">
    <property type="entry name" value="Homeodomain-like"/>
    <property type="match status" value="1"/>
</dbReference>
<dbReference type="InterPro" id="IPR018062">
    <property type="entry name" value="HTH_AraC-typ_CS"/>
</dbReference>
<feature type="region of interest" description="Disordered" evidence="4">
    <location>
        <begin position="311"/>
        <end position="345"/>
    </location>
</feature>
<dbReference type="SMART" id="SM00342">
    <property type="entry name" value="HTH_ARAC"/>
    <property type="match status" value="1"/>
</dbReference>
<evidence type="ECO:0000256" key="4">
    <source>
        <dbReference type="SAM" id="MobiDB-lite"/>
    </source>
</evidence>
<evidence type="ECO:0000313" key="6">
    <source>
        <dbReference type="EMBL" id="MCP2358534.1"/>
    </source>
</evidence>
<dbReference type="PROSITE" id="PS00041">
    <property type="entry name" value="HTH_ARAC_FAMILY_1"/>
    <property type="match status" value="1"/>
</dbReference>
<dbReference type="InterPro" id="IPR018060">
    <property type="entry name" value="HTH_AraC"/>
</dbReference>
<dbReference type="Proteomes" id="UP001139648">
    <property type="component" value="Unassembled WGS sequence"/>
</dbReference>
<dbReference type="PROSITE" id="PS01124">
    <property type="entry name" value="HTH_ARAC_FAMILY_2"/>
    <property type="match status" value="1"/>
</dbReference>
<dbReference type="PANTHER" id="PTHR46796:SF12">
    <property type="entry name" value="HTH-TYPE DNA-BINDING TRANSCRIPTIONAL ACTIVATOR EUTR"/>
    <property type="match status" value="1"/>
</dbReference>
<keyword evidence="1" id="KW-0805">Transcription regulation</keyword>
<comment type="caution">
    <text evidence="6">The sequence shown here is derived from an EMBL/GenBank/DDBJ whole genome shotgun (WGS) entry which is preliminary data.</text>
</comment>
<protein>
    <submittedName>
        <fullName evidence="6">AraC-like DNA-binding protein</fullName>
    </submittedName>
</protein>
<dbReference type="EMBL" id="JAMZEB010000002">
    <property type="protein sequence ID" value="MCP2358534.1"/>
    <property type="molecule type" value="Genomic_DNA"/>
</dbReference>
<keyword evidence="7" id="KW-1185">Reference proteome</keyword>
<evidence type="ECO:0000313" key="7">
    <source>
        <dbReference type="Proteomes" id="UP001139648"/>
    </source>
</evidence>
<dbReference type="Pfam" id="PF12833">
    <property type="entry name" value="HTH_18"/>
    <property type="match status" value="1"/>
</dbReference>
<gene>
    <name evidence="6" type="ORF">HD597_005554</name>
</gene>
<feature type="domain" description="HTH araC/xylS-type" evidence="5">
    <location>
        <begin position="215"/>
        <end position="316"/>
    </location>
</feature>
<keyword evidence="3" id="KW-0804">Transcription</keyword>
<dbReference type="AlphaFoldDB" id="A0A9X2GJ67"/>
<evidence type="ECO:0000256" key="2">
    <source>
        <dbReference type="ARBA" id="ARBA00023125"/>
    </source>
</evidence>
<dbReference type="Gene3D" id="1.10.10.60">
    <property type="entry name" value="Homeodomain-like"/>
    <property type="match status" value="1"/>
</dbReference>
<dbReference type="RefSeq" id="WP_253745727.1">
    <property type="nucleotide sequence ID" value="NZ_BAABKA010000007.1"/>
</dbReference>
<feature type="compositionally biased region" description="Basic and acidic residues" evidence="4">
    <location>
        <begin position="327"/>
        <end position="345"/>
    </location>
</feature>
<name>A0A9X2GJ67_9ACTN</name>
<dbReference type="GO" id="GO:0043565">
    <property type="term" value="F:sequence-specific DNA binding"/>
    <property type="evidence" value="ECO:0007669"/>
    <property type="project" value="InterPro"/>
</dbReference>
<reference evidence="6" key="1">
    <citation type="submission" date="2022-06" db="EMBL/GenBank/DDBJ databases">
        <title>Sequencing the genomes of 1000 actinobacteria strains.</title>
        <authorList>
            <person name="Klenk H.-P."/>
        </authorList>
    </citation>
    <scope>NUCLEOTIDE SEQUENCE</scope>
    <source>
        <strain evidence="6">DSM 46694</strain>
    </source>
</reference>
<evidence type="ECO:0000259" key="5">
    <source>
        <dbReference type="PROSITE" id="PS01124"/>
    </source>
</evidence>
<evidence type="ECO:0000256" key="1">
    <source>
        <dbReference type="ARBA" id="ARBA00023015"/>
    </source>
</evidence>
<organism evidence="6 7">
    <name type="scientific">Nonomuraea thailandensis</name>
    <dbReference type="NCBI Taxonomy" id="1188745"/>
    <lineage>
        <taxon>Bacteria</taxon>
        <taxon>Bacillati</taxon>
        <taxon>Actinomycetota</taxon>
        <taxon>Actinomycetes</taxon>
        <taxon>Streptosporangiales</taxon>
        <taxon>Streptosporangiaceae</taxon>
        <taxon>Nonomuraea</taxon>
    </lineage>
</organism>
<evidence type="ECO:0000256" key="3">
    <source>
        <dbReference type="ARBA" id="ARBA00023163"/>
    </source>
</evidence>
<keyword evidence="2 6" id="KW-0238">DNA-binding</keyword>
<dbReference type="InterPro" id="IPR050204">
    <property type="entry name" value="AraC_XylS_family_regulators"/>
</dbReference>
<dbReference type="InterPro" id="IPR009057">
    <property type="entry name" value="Homeodomain-like_sf"/>
</dbReference>